<evidence type="ECO:0000256" key="3">
    <source>
        <dbReference type="ARBA" id="ARBA00022692"/>
    </source>
</evidence>
<keyword evidence="2" id="KW-1003">Cell membrane</keyword>
<dbReference type="Pfam" id="PF00482">
    <property type="entry name" value="T2SSF"/>
    <property type="match status" value="1"/>
</dbReference>
<evidence type="ECO:0000256" key="6">
    <source>
        <dbReference type="SAM" id="Phobius"/>
    </source>
</evidence>
<evidence type="ECO:0000256" key="4">
    <source>
        <dbReference type="ARBA" id="ARBA00022989"/>
    </source>
</evidence>
<proteinExistence type="predicted"/>
<dbReference type="Gene3D" id="1.20.81.30">
    <property type="entry name" value="Type II secretion system (T2SS), domain F"/>
    <property type="match status" value="1"/>
</dbReference>
<dbReference type="GO" id="GO:0005886">
    <property type="term" value="C:plasma membrane"/>
    <property type="evidence" value="ECO:0007669"/>
    <property type="project" value="UniProtKB-SubCell"/>
</dbReference>
<evidence type="ECO:0000313" key="9">
    <source>
        <dbReference type="Proteomes" id="UP000675664"/>
    </source>
</evidence>
<keyword evidence="5 6" id="KW-0472">Membrane</keyword>
<reference evidence="8" key="2">
    <citation type="submission" date="2021-04" db="EMBL/GenBank/DDBJ databases">
        <authorList>
            <person name="Liu J."/>
        </authorList>
    </citation>
    <scope>NUCLEOTIDE SEQUENCE</scope>
    <source>
        <strain evidence="8">BAD-6</strain>
    </source>
</reference>
<dbReference type="RefSeq" id="WP_227020144.1">
    <property type="nucleotide sequence ID" value="NZ_JAGSND010000019.1"/>
</dbReference>
<dbReference type="InterPro" id="IPR042094">
    <property type="entry name" value="T2SS_GspF_sf"/>
</dbReference>
<organism evidence="8 9">
    <name type="scientific">Sinanaerobacter chloroacetimidivorans</name>
    <dbReference type="NCBI Taxonomy" id="2818044"/>
    <lineage>
        <taxon>Bacteria</taxon>
        <taxon>Bacillati</taxon>
        <taxon>Bacillota</taxon>
        <taxon>Clostridia</taxon>
        <taxon>Peptostreptococcales</taxon>
        <taxon>Anaerovoracaceae</taxon>
        <taxon>Sinanaerobacter</taxon>
    </lineage>
</organism>
<evidence type="ECO:0000256" key="5">
    <source>
        <dbReference type="ARBA" id="ARBA00023136"/>
    </source>
</evidence>
<dbReference type="AlphaFoldDB" id="A0A8J7W637"/>
<reference evidence="8" key="1">
    <citation type="submission" date="2021-04" db="EMBL/GenBank/DDBJ databases">
        <title>Sinoanaerobacter chloroacetimidivorans sp. nov., an obligate anaerobic bacterium isolated from anaerobic sludge.</title>
        <authorList>
            <person name="Bao Y."/>
        </authorList>
    </citation>
    <scope>NUCLEOTIDE SEQUENCE</scope>
    <source>
        <strain evidence="8">BAD-6</strain>
    </source>
</reference>
<feature type="transmembrane region" description="Helical" evidence="6">
    <location>
        <begin position="256"/>
        <end position="275"/>
    </location>
</feature>
<feature type="transmembrane region" description="Helical" evidence="6">
    <location>
        <begin position="287"/>
        <end position="307"/>
    </location>
</feature>
<feature type="domain" description="Type II secretion system protein GspF" evidence="7">
    <location>
        <begin position="151"/>
        <end position="273"/>
    </location>
</feature>
<comment type="subcellular location">
    <subcellularLocation>
        <location evidence="1">Cell membrane</location>
        <topology evidence="1">Multi-pass membrane protein</topology>
    </subcellularLocation>
</comment>
<evidence type="ECO:0000256" key="2">
    <source>
        <dbReference type="ARBA" id="ARBA00022475"/>
    </source>
</evidence>
<evidence type="ECO:0000313" key="8">
    <source>
        <dbReference type="EMBL" id="MBR0600013.1"/>
    </source>
</evidence>
<feature type="transmembrane region" description="Helical" evidence="6">
    <location>
        <begin position="111"/>
        <end position="129"/>
    </location>
</feature>
<dbReference type="EMBL" id="JAGSND010000019">
    <property type="protein sequence ID" value="MBR0600013.1"/>
    <property type="molecule type" value="Genomic_DNA"/>
</dbReference>
<name>A0A8J7W637_9FIRM</name>
<evidence type="ECO:0000256" key="1">
    <source>
        <dbReference type="ARBA" id="ARBA00004651"/>
    </source>
</evidence>
<accession>A0A8J7W637</accession>
<dbReference type="Proteomes" id="UP000675664">
    <property type="component" value="Unassembled WGS sequence"/>
</dbReference>
<comment type="caution">
    <text evidence="8">The sequence shown here is derived from an EMBL/GenBank/DDBJ whole genome shotgun (WGS) entry which is preliminary data.</text>
</comment>
<dbReference type="PANTHER" id="PTHR35007">
    <property type="entry name" value="INTEGRAL MEMBRANE PROTEIN-RELATED"/>
    <property type="match status" value="1"/>
</dbReference>
<keyword evidence="4 6" id="KW-1133">Transmembrane helix</keyword>
<keyword evidence="9" id="KW-1185">Reference proteome</keyword>
<keyword evidence="3 6" id="KW-0812">Transmembrane</keyword>
<dbReference type="PANTHER" id="PTHR35007:SF1">
    <property type="entry name" value="PILUS ASSEMBLY PROTEIN"/>
    <property type="match status" value="1"/>
</dbReference>
<evidence type="ECO:0000259" key="7">
    <source>
        <dbReference type="Pfam" id="PF00482"/>
    </source>
</evidence>
<sequence>MIQILLISISSGLLVYFLVHLKTPISEKEIVKERIKKYFRKSSIDDIEDQVIRERYEKAQKKKNMNKLVSKEFSDYVASSGVRLTANEFLYAWIGSVFIPMFLFSLVGLHIITVTAMGILGFVVPPLLLQRARRKRQELFSRQLGEALVIMGNAVKGGFSFRQAMESVASDMQTPIAAEFERAIREIHFGVPQEEALLHMTERMKNRDLDLLVSAVLTSAKVGGNLSDIMDVIANTIKDRIRIKQEVRVLTSSGRISALIIGLLPLILFIALMFINPEYVKYFINSFLGNIMLVISVILELIGFLAIRKIADIQY</sequence>
<gene>
    <name evidence="8" type="ORF">KCX82_19190</name>
</gene>
<dbReference type="InterPro" id="IPR018076">
    <property type="entry name" value="T2SS_GspF_dom"/>
</dbReference>
<protein>
    <submittedName>
        <fullName evidence="8">Type II secretion system F family protein</fullName>
    </submittedName>
</protein>